<comment type="caution">
    <text evidence="3">The sequence shown here is derived from an EMBL/GenBank/DDBJ whole genome shotgun (WGS) entry which is preliminary data.</text>
</comment>
<dbReference type="EMBL" id="JASJOS010000006">
    <property type="protein sequence ID" value="MDJ1481845.1"/>
    <property type="molecule type" value="Genomic_DNA"/>
</dbReference>
<dbReference type="CDD" id="cd00431">
    <property type="entry name" value="cysteine_hydrolases"/>
    <property type="match status" value="1"/>
</dbReference>
<dbReference type="SUPFAM" id="SSF52499">
    <property type="entry name" value="Isochorismatase-like hydrolases"/>
    <property type="match status" value="1"/>
</dbReference>
<dbReference type="AlphaFoldDB" id="A0AAE3QMQ5"/>
<dbReference type="Pfam" id="PF00857">
    <property type="entry name" value="Isochorismatase"/>
    <property type="match status" value="1"/>
</dbReference>
<evidence type="ECO:0000259" key="2">
    <source>
        <dbReference type="Pfam" id="PF00857"/>
    </source>
</evidence>
<protein>
    <submittedName>
        <fullName evidence="3">Cysteine hydrolase</fullName>
    </submittedName>
</protein>
<keyword evidence="1 3" id="KW-0378">Hydrolase</keyword>
<evidence type="ECO:0000256" key="1">
    <source>
        <dbReference type="ARBA" id="ARBA00022801"/>
    </source>
</evidence>
<dbReference type="InterPro" id="IPR050272">
    <property type="entry name" value="Isochorismatase-like_hydrls"/>
</dbReference>
<dbReference type="GO" id="GO:0016787">
    <property type="term" value="F:hydrolase activity"/>
    <property type="evidence" value="ECO:0007669"/>
    <property type="project" value="UniProtKB-KW"/>
</dbReference>
<sequence>MSTQVNSKTALLVMDMQVMLLTSLPDSQPVIANVAKAITHARQHTIPLIYVVVGFRPGAPEISMMNKSFAASRERMANTNPEDMLKIEPSIAPLSGEITVIKRRFSAFTGSDLEVVLRAQGIQHLVLTGVVTSGVVLSTVREAADKDYQLTVLSDACKDRDAEVHQVLMTKIFPRQAEVLKVEEWIKASV</sequence>
<dbReference type="Proteomes" id="UP001241110">
    <property type="component" value="Unassembled WGS sequence"/>
</dbReference>
<gene>
    <name evidence="3" type="ORF">QNI16_15195</name>
</gene>
<evidence type="ECO:0000313" key="4">
    <source>
        <dbReference type="Proteomes" id="UP001241110"/>
    </source>
</evidence>
<accession>A0AAE3QMQ5</accession>
<reference evidence="3" key="1">
    <citation type="submission" date="2023-05" db="EMBL/GenBank/DDBJ databases">
        <authorList>
            <person name="Zhang X."/>
        </authorList>
    </citation>
    <scope>NUCLEOTIDE SEQUENCE</scope>
    <source>
        <strain evidence="3">YF14B1</strain>
    </source>
</reference>
<dbReference type="InterPro" id="IPR000868">
    <property type="entry name" value="Isochorismatase-like_dom"/>
</dbReference>
<evidence type="ECO:0000313" key="3">
    <source>
        <dbReference type="EMBL" id="MDJ1481845.1"/>
    </source>
</evidence>
<feature type="domain" description="Isochorismatase-like" evidence="2">
    <location>
        <begin position="9"/>
        <end position="184"/>
    </location>
</feature>
<organism evidence="3 4">
    <name type="scientific">Xanthocytophaga flava</name>
    <dbReference type="NCBI Taxonomy" id="3048013"/>
    <lineage>
        <taxon>Bacteria</taxon>
        <taxon>Pseudomonadati</taxon>
        <taxon>Bacteroidota</taxon>
        <taxon>Cytophagia</taxon>
        <taxon>Cytophagales</taxon>
        <taxon>Rhodocytophagaceae</taxon>
        <taxon>Xanthocytophaga</taxon>
    </lineage>
</organism>
<dbReference type="Gene3D" id="3.40.50.850">
    <property type="entry name" value="Isochorismatase-like"/>
    <property type="match status" value="1"/>
</dbReference>
<proteinExistence type="predicted"/>
<name>A0AAE3QMQ5_9BACT</name>
<dbReference type="RefSeq" id="WP_313980182.1">
    <property type="nucleotide sequence ID" value="NZ_JASJOS010000006.1"/>
</dbReference>
<dbReference type="PANTHER" id="PTHR43540">
    <property type="entry name" value="PEROXYUREIDOACRYLATE/UREIDOACRYLATE AMIDOHYDROLASE-RELATED"/>
    <property type="match status" value="1"/>
</dbReference>
<dbReference type="InterPro" id="IPR036380">
    <property type="entry name" value="Isochorismatase-like_sf"/>
</dbReference>